<reference evidence="2 3" key="1">
    <citation type="submission" date="2015-04" db="EMBL/GenBank/DDBJ databases">
        <title>Draft genome of the roundworm Trichinella nativa.</title>
        <authorList>
            <person name="Mitreva M."/>
        </authorList>
    </citation>
    <scope>NUCLEOTIDE SEQUENCE [LARGE SCALE GENOMIC DNA]</scope>
    <source>
        <strain evidence="2 3">ISS45</strain>
    </source>
</reference>
<name>A0A1Y3EKL1_9BILA</name>
<comment type="caution">
    <text evidence="2">The sequence shown here is derived from an EMBL/GenBank/DDBJ whole genome shotgun (WGS) entry which is preliminary data.</text>
</comment>
<feature type="region of interest" description="Disordered" evidence="1">
    <location>
        <begin position="40"/>
        <end position="63"/>
    </location>
</feature>
<protein>
    <submittedName>
        <fullName evidence="2">Uncharacterized protein</fullName>
    </submittedName>
</protein>
<dbReference type="Proteomes" id="UP000243006">
    <property type="component" value="Unassembled WGS sequence"/>
</dbReference>
<sequence>MIDQQSMIFVNCVDNNRRKNDDEKHHLEKKVLKKVPFTCTRHDSDQQKPIAHDDVDIEDDNKNNPAQQKAQVFFLFTCTFTSTSGKNIRISLFKLMRKSHNSCVLKNHINC</sequence>
<organism evidence="2 3">
    <name type="scientific">Trichinella nativa</name>
    <dbReference type="NCBI Taxonomy" id="6335"/>
    <lineage>
        <taxon>Eukaryota</taxon>
        <taxon>Metazoa</taxon>
        <taxon>Ecdysozoa</taxon>
        <taxon>Nematoda</taxon>
        <taxon>Enoplea</taxon>
        <taxon>Dorylaimia</taxon>
        <taxon>Trichinellida</taxon>
        <taxon>Trichinellidae</taxon>
        <taxon>Trichinella</taxon>
    </lineage>
</organism>
<evidence type="ECO:0000313" key="3">
    <source>
        <dbReference type="Proteomes" id="UP000243006"/>
    </source>
</evidence>
<dbReference type="AlphaFoldDB" id="A0A1Y3EKL1"/>
<evidence type="ECO:0000313" key="2">
    <source>
        <dbReference type="EMBL" id="OUC45611.1"/>
    </source>
</evidence>
<evidence type="ECO:0000256" key="1">
    <source>
        <dbReference type="SAM" id="MobiDB-lite"/>
    </source>
</evidence>
<feature type="compositionally biased region" description="Basic and acidic residues" evidence="1">
    <location>
        <begin position="40"/>
        <end position="54"/>
    </location>
</feature>
<gene>
    <name evidence="2" type="ORF">D917_08335</name>
</gene>
<proteinExistence type="predicted"/>
<dbReference type="EMBL" id="LVZM01008950">
    <property type="protein sequence ID" value="OUC45611.1"/>
    <property type="molecule type" value="Genomic_DNA"/>
</dbReference>
<accession>A0A1Y3EKL1</accession>